<dbReference type="RefSeq" id="XP_004364326.2">
    <property type="nucleotide sequence ID" value="XM_004364269.2"/>
</dbReference>
<dbReference type="OrthoDB" id="6745403at2759"/>
<proteinExistence type="inferred from homology"/>
<sequence length="268" mass="29919">MAPAAIPLLLDTSIRDWVLIPIVIVMFLLGIVRHHITELLKSDRIDDKAAKAALDGQGLLRARVLRANGRFLSPLAFQMRKNFFTQADGGDDSKKGWLMQERPKPANPMGDPSQMMGMLKNNMSFVIPQMLIMGWINYFFSGFIATRVPFPLTVRFKMMLQRGIELPTLDASWVSSLSWYFLAVFGVRGLHTLVLGEGNAADQSMNMQQMAGMGMTPNPTVDMNQVFKAERENLDLCVHEYALANIERALLDTASVSATSTTSKLKQH</sequence>
<comment type="similarity">
    <text evidence="2 7">Belongs to the EMC3 family.</text>
</comment>
<dbReference type="InterPro" id="IPR008568">
    <property type="entry name" value="EMC3"/>
</dbReference>
<evidence type="ECO:0000256" key="2">
    <source>
        <dbReference type="ARBA" id="ARBA00005376"/>
    </source>
</evidence>
<dbReference type="FunCoup" id="A0A0D2VJI3">
    <property type="interactions" value="202"/>
</dbReference>
<keyword evidence="4 9" id="KW-0812">Transmembrane</keyword>
<dbReference type="EMBL" id="KE346361">
    <property type="protein sequence ID" value="KJE90107.1"/>
    <property type="molecule type" value="Genomic_DNA"/>
</dbReference>
<evidence type="ECO:0000256" key="6">
    <source>
        <dbReference type="ARBA" id="ARBA00023136"/>
    </source>
</evidence>
<dbReference type="PhylomeDB" id="A0A0D2VJI3"/>
<dbReference type="AlphaFoldDB" id="A0A0D2VJI3"/>
<feature type="transmembrane region" description="Helical" evidence="9">
    <location>
        <begin position="17"/>
        <end position="36"/>
    </location>
</feature>
<evidence type="ECO:0000256" key="1">
    <source>
        <dbReference type="ARBA" id="ARBA00004141"/>
    </source>
</evidence>
<name>A0A0D2VJI3_CAPO3</name>
<keyword evidence="5 9" id="KW-1133">Transmembrane helix</keyword>
<dbReference type="STRING" id="595528.A0A0D2VJI3"/>
<protein>
    <recommendedName>
        <fullName evidence="3 7">ER membrane protein complex subunit 3</fullName>
    </recommendedName>
</protein>
<keyword evidence="11" id="KW-1185">Reference proteome</keyword>
<dbReference type="PIRSF" id="PIRSF010045">
    <property type="entry name" value="DUF850_TM_euk"/>
    <property type="match status" value="1"/>
</dbReference>
<dbReference type="Proteomes" id="UP000008743">
    <property type="component" value="Unassembled WGS sequence"/>
</dbReference>
<dbReference type="InParanoid" id="A0A0D2VJI3"/>
<gene>
    <name evidence="10" type="ORF">CAOG_001458</name>
</gene>
<reference evidence="11" key="1">
    <citation type="submission" date="2011-02" db="EMBL/GenBank/DDBJ databases">
        <title>The Genome Sequence of Capsaspora owczarzaki ATCC 30864.</title>
        <authorList>
            <person name="Russ C."/>
            <person name="Cuomo C."/>
            <person name="Burger G."/>
            <person name="Gray M.W."/>
            <person name="Holland P.W.H."/>
            <person name="King N."/>
            <person name="Lang F.B.F."/>
            <person name="Roger A.J."/>
            <person name="Ruiz-Trillo I."/>
            <person name="Young S.K."/>
            <person name="Zeng Q."/>
            <person name="Gargeya S."/>
            <person name="Alvarado L."/>
            <person name="Berlin A."/>
            <person name="Chapman S.B."/>
            <person name="Chen Z."/>
            <person name="Freedman E."/>
            <person name="Gellesch M."/>
            <person name="Goldberg J."/>
            <person name="Griggs A."/>
            <person name="Gujja S."/>
            <person name="Heilman E."/>
            <person name="Heiman D."/>
            <person name="Howarth C."/>
            <person name="Mehta T."/>
            <person name="Neiman D."/>
            <person name="Pearson M."/>
            <person name="Roberts A."/>
            <person name="Saif S."/>
            <person name="Shea T."/>
            <person name="Shenoy N."/>
            <person name="Sisk P."/>
            <person name="Stolte C."/>
            <person name="Sykes S."/>
            <person name="White J."/>
            <person name="Yandava C."/>
            <person name="Haas B."/>
            <person name="Nusbaum C."/>
            <person name="Birren B."/>
        </authorList>
    </citation>
    <scope>NUCLEOTIDE SEQUENCE</scope>
    <source>
        <strain evidence="11">ATCC 30864</strain>
    </source>
</reference>
<evidence type="ECO:0000256" key="5">
    <source>
        <dbReference type="ARBA" id="ARBA00022989"/>
    </source>
</evidence>
<dbReference type="SMART" id="SM01415">
    <property type="entry name" value="DUF106"/>
    <property type="match status" value="1"/>
</dbReference>
<organism evidence="10 11">
    <name type="scientific">Capsaspora owczarzaki (strain ATCC 30864)</name>
    <dbReference type="NCBI Taxonomy" id="595528"/>
    <lineage>
        <taxon>Eukaryota</taxon>
        <taxon>Filasterea</taxon>
        <taxon>Capsaspora</taxon>
    </lineage>
</organism>
<evidence type="ECO:0000256" key="8">
    <source>
        <dbReference type="SAM" id="MobiDB-lite"/>
    </source>
</evidence>
<feature type="region of interest" description="Disordered" evidence="8">
    <location>
        <begin position="87"/>
        <end position="110"/>
    </location>
</feature>
<dbReference type="Pfam" id="PF01956">
    <property type="entry name" value="EMC3_TMCO1"/>
    <property type="match status" value="1"/>
</dbReference>
<dbReference type="PANTHER" id="PTHR13116:SF5">
    <property type="entry name" value="ER MEMBRANE PROTEIN COMPLEX SUBUNIT 3"/>
    <property type="match status" value="1"/>
</dbReference>
<evidence type="ECO:0000256" key="7">
    <source>
        <dbReference type="PIRNR" id="PIRNR010045"/>
    </source>
</evidence>
<evidence type="ECO:0000256" key="4">
    <source>
        <dbReference type="ARBA" id="ARBA00022692"/>
    </source>
</evidence>
<feature type="transmembrane region" description="Helical" evidence="9">
    <location>
        <begin position="125"/>
        <end position="150"/>
    </location>
</feature>
<dbReference type="GO" id="GO:0034975">
    <property type="term" value="P:protein folding in endoplasmic reticulum"/>
    <property type="evidence" value="ECO:0007669"/>
    <property type="project" value="TreeGrafter"/>
</dbReference>
<comment type="subcellular location">
    <subcellularLocation>
        <location evidence="1">Membrane</location>
        <topology evidence="1">Multi-pass membrane protein</topology>
    </subcellularLocation>
</comment>
<evidence type="ECO:0000256" key="3">
    <source>
        <dbReference type="ARBA" id="ARBA00020822"/>
    </source>
</evidence>
<dbReference type="PANTHER" id="PTHR13116">
    <property type="entry name" value="ER MEMBRANE PROTEIN COMPLEX SUBUNIT 3"/>
    <property type="match status" value="1"/>
</dbReference>
<evidence type="ECO:0000313" key="11">
    <source>
        <dbReference type="Proteomes" id="UP000008743"/>
    </source>
</evidence>
<dbReference type="GO" id="GO:0072546">
    <property type="term" value="C:EMC complex"/>
    <property type="evidence" value="ECO:0007669"/>
    <property type="project" value="TreeGrafter"/>
</dbReference>
<evidence type="ECO:0000313" key="10">
    <source>
        <dbReference type="EMBL" id="KJE90107.1"/>
    </source>
</evidence>
<evidence type="ECO:0000256" key="9">
    <source>
        <dbReference type="SAM" id="Phobius"/>
    </source>
</evidence>
<dbReference type="eggNOG" id="KOG3188">
    <property type="taxonomic scope" value="Eukaryota"/>
</dbReference>
<accession>A0A0D2VJI3</accession>
<dbReference type="InterPro" id="IPR002809">
    <property type="entry name" value="EMC3/TMCO1"/>
</dbReference>
<keyword evidence="6 9" id="KW-0472">Membrane</keyword>